<dbReference type="EMBL" id="MU006592">
    <property type="protein sequence ID" value="KAF2744036.1"/>
    <property type="molecule type" value="Genomic_DNA"/>
</dbReference>
<keyword evidence="3" id="KW-1185">Reference proteome</keyword>
<organism evidence="2 3">
    <name type="scientific">Sporormia fimetaria CBS 119925</name>
    <dbReference type="NCBI Taxonomy" id="1340428"/>
    <lineage>
        <taxon>Eukaryota</taxon>
        <taxon>Fungi</taxon>
        <taxon>Dikarya</taxon>
        <taxon>Ascomycota</taxon>
        <taxon>Pezizomycotina</taxon>
        <taxon>Dothideomycetes</taxon>
        <taxon>Pleosporomycetidae</taxon>
        <taxon>Pleosporales</taxon>
        <taxon>Sporormiaceae</taxon>
        <taxon>Sporormia</taxon>
    </lineage>
</organism>
<gene>
    <name evidence="2" type="ORF">M011DRAFT_461277</name>
</gene>
<name>A0A6A6V2F9_9PLEO</name>
<dbReference type="OrthoDB" id="294702at2759"/>
<dbReference type="Proteomes" id="UP000799440">
    <property type="component" value="Unassembled WGS sequence"/>
</dbReference>
<evidence type="ECO:0000313" key="2">
    <source>
        <dbReference type="EMBL" id="KAF2744036.1"/>
    </source>
</evidence>
<feature type="region of interest" description="Disordered" evidence="1">
    <location>
        <begin position="1"/>
        <end position="20"/>
    </location>
</feature>
<dbReference type="Gene3D" id="3.40.50.1820">
    <property type="entry name" value="alpha/beta hydrolase"/>
    <property type="match status" value="1"/>
</dbReference>
<dbReference type="InterPro" id="IPR029058">
    <property type="entry name" value="AB_hydrolase_fold"/>
</dbReference>
<protein>
    <recommendedName>
        <fullName evidence="4">AB hydrolase-1 domain-containing protein</fullName>
    </recommendedName>
</protein>
<evidence type="ECO:0008006" key="4">
    <source>
        <dbReference type="Google" id="ProtNLM"/>
    </source>
</evidence>
<evidence type="ECO:0000256" key="1">
    <source>
        <dbReference type="SAM" id="MobiDB-lite"/>
    </source>
</evidence>
<dbReference type="SUPFAM" id="SSF53474">
    <property type="entry name" value="alpha/beta-Hydrolases"/>
    <property type="match status" value="1"/>
</dbReference>
<reference evidence="2" key="1">
    <citation type="journal article" date="2020" name="Stud. Mycol.">
        <title>101 Dothideomycetes genomes: a test case for predicting lifestyles and emergence of pathogens.</title>
        <authorList>
            <person name="Haridas S."/>
            <person name="Albert R."/>
            <person name="Binder M."/>
            <person name="Bloem J."/>
            <person name="Labutti K."/>
            <person name="Salamov A."/>
            <person name="Andreopoulos B."/>
            <person name="Baker S."/>
            <person name="Barry K."/>
            <person name="Bills G."/>
            <person name="Bluhm B."/>
            <person name="Cannon C."/>
            <person name="Castanera R."/>
            <person name="Culley D."/>
            <person name="Daum C."/>
            <person name="Ezra D."/>
            <person name="Gonzalez J."/>
            <person name="Henrissat B."/>
            <person name="Kuo A."/>
            <person name="Liang C."/>
            <person name="Lipzen A."/>
            <person name="Lutzoni F."/>
            <person name="Magnuson J."/>
            <person name="Mondo S."/>
            <person name="Nolan M."/>
            <person name="Ohm R."/>
            <person name="Pangilinan J."/>
            <person name="Park H.-J."/>
            <person name="Ramirez L."/>
            <person name="Alfaro M."/>
            <person name="Sun H."/>
            <person name="Tritt A."/>
            <person name="Yoshinaga Y."/>
            <person name="Zwiers L.-H."/>
            <person name="Turgeon B."/>
            <person name="Goodwin S."/>
            <person name="Spatafora J."/>
            <person name="Crous P."/>
            <person name="Grigoriev I."/>
        </authorList>
    </citation>
    <scope>NUCLEOTIDE SEQUENCE</scope>
    <source>
        <strain evidence="2">CBS 119925</strain>
    </source>
</reference>
<sequence>MATIALRPSLRSPPSAAPTVSWETYRPAKCFRYASSKVKPVTKPIAKSLATGKAAKAPPSPLTFTASKPPSPTPAKTASGLPQPSKPLQPPKPSSSSLVPRSSMGSRLISRVVQEFAENNGIKLITVDRPGRGHSTFKYHKNVLGFVHDLDELLTGLNIDKFYLEGTSGGAPFALAGAYHFPKDRLLATGVMCGSAPPVRWNSFIPFFPAHKSSAA</sequence>
<evidence type="ECO:0000313" key="3">
    <source>
        <dbReference type="Proteomes" id="UP000799440"/>
    </source>
</evidence>
<accession>A0A6A6V2F9</accession>
<feature type="compositionally biased region" description="Low complexity" evidence="1">
    <location>
        <begin position="1"/>
        <end position="18"/>
    </location>
</feature>
<feature type="compositionally biased region" description="Pro residues" evidence="1">
    <location>
        <begin position="84"/>
        <end position="93"/>
    </location>
</feature>
<proteinExistence type="predicted"/>
<feature type="region of interest" description="Disordered" evidence="1">
    <location>
        <begin position="49"/>
        <end position="103"/>
    </location>
</feature>
<dbReference type="AlphaFoldDB" id="A0A6A6V2F9"/>
<feature type="compositionally biased region" description="Low complexity" evidence="1">
    <location>
        <begin position="94"/>
        <end position="103"/>
    </location>
</feature>